<reference evidence="2 3" key="1">
    <citation type="journal article" date="2020" name="Extremophiles">
        <title>Genomic analysis of Caldalkalibacillus thermarum TA2.A1 reveals aerobic alkaliphilic metabolism and evolutionary hallmarks linking alkaliphilic bacteria and plant life.</title>
        <authorList>
            <person name="de Jong S.I."/>
            <person name="van den Broek M.A."/>
            <person name="Merkel A.Y."/>
            <person name="de la Torre Cortes P."/>
            <person name="Kalamorz F."/>
            <person name="Cook G.M."/>
            <person name="van Loosdrecht M.C.M."/>
            <person name="McMillan D.G.G."/>
        </authorList>
    </citation>
    <scope>NUCLEOTIDE SEQUENCE [LARGE SCALE GENOMIC DNA]</scope>
    <source>
        <strain evidence="2 3">TA2.A1</strain>
    </source>
</reference>
<evidence type="ECO:0000256" key="1">
    <source>
        <dbReference type="SAM" id="MobiDB-lite"/>
    </source>
</evidence>
<name>A0A8X8IA89_CALTT</name>
<proteinExistence type="predicted"/>
<evidence type="ECO:0000313" key="2">
    <source>
        <dbReference type="EMBL" id="QZT33680.1"/>
    </source>
</evidence>
<keyword evidence="3" id="KW-1185">Reference proteome</keyword>
<dbReference type="AlphaFoldDB" id="A0A8X8IA89"/>
<sequence>MKRSEQFAELGKALAAFQAEVANPKNTAINEFANGHRYAPLGEILATVRPILGKHGLAVVQDAKIEGNTVVVTTTLFHESGEWLESEPLVLPAAGKGGVTAQTIGAAITYGRRYQLSTLLGISSEDDDDANSISVTDPSKPPQSPSQSQKQPKQSTQKQKTQKEPNQEPNQQAKQQTETQTKQQKQQESEQKTNGRFKMVGYKDGRTESGTDYALVKAVNIETGETVSVFGRGKAGIELSLLIPQNEPFSMEYKEENGFNFLTSINGKTIADVEKELAEGGEE</sequence>
<dbReference type="KEGG" id="cthu:HUR95_15870"/>
<dbReference type="RefSeq" id="WP_222822754.1">
    <property type="nucleotide sequence ID" value="NZ_CP082237.1"/>
</dbReference>
<feature type="compositionally biased region" description="Low complexity" evidence="1">
    <location>
        <begin position="171"/>
        <end position="184"/>
    </location>
</feature>
<accession>A0A8X8IA89</accession>
<dbReference type="InterPro" id="IPR007499">
    <property type="entry name" value="ERF_bacteria_virus"/>
</dbReference>
<dbReference type="Pfam" id="PF04404">
    <property type="entry name" value="ERF"/>
    <property type="match status" value="1"/>
</dbReference>
<gene>
    <name evidence="2" type="ORF">HUR95_15870</name>
</gene>
<feature type="region of interest" description="Disordered" evidence="1">
    <location>
        <begin position="124"/>
        <end position="204"/>
    </location>
</feature>
<feature type="compositionally biased region" description="Low complexity" evidence="1">
    <location>
        <begin position="145"/>
        <end position="159"/>
    </location>
</feature>
<organism evidence="2 3">
    <name type="scientific">Caldalkalibacillus thermarum (strain TA2.A1)</name>
    <dbReference type="NCBI Taxonomy" id="986075"/>
    <lineage>
        <taxon>Bacteria</taxon>
        <taxon>Bacillati</taxon>
        <taxon>Bacillota</taxon>
        <taxon>Bacilli</taxon>
        <taxon>Bacillales</taxon>
        <taxon>Bacillaceae</taxon>
        <taxon>Caldalkalibacillus</taxon>
    </lineage>
</organism>
<protein>
    <submittedName>
        <fullName evidence="2">ERF family protein</fullName>
    </submittedName>
</protein>
<dbReference type="Proteomes" id="UP000825179">
    <property type="component" value="Chromosome"/>
</dbReference>
<dbReference type="EMBL" id="CP082237">
    <property type="protein sequence ID" value="QZT33680.1"/>
    <property type="molecule type" value="Genomic_DNA"/>
</dbReference>
<evidence type="ECO:0000313" key="3">
    <source>
        <dbReference type="Proteomes" id="UP000825179"/>
    </source>
</evidence>